<gene>
    <name evidence="1" type="ORF">SDC9_84083</name>
</gene>
<dbReference type="AlphaFoldDB" id="A0A644Z9A5"/>
<organism evidence="1">
    <name type="scientific">bioreactor metagenome</name>
    <dbReference type="NCBI Taxonomy" id="1076179"/>
    <lineage>
        <taxon>unclassified sequences</taxon>
        <taxon>metagenomes</taxon>
        <taxon>ecological metagenomes</taxon>
    </lineage>
</organism>
<sequence length="79" mass="8884">MVAILPDKPVRERTAALFDKAIYCGDSFGTLLMTAALDDLMARAVALVPEVDVWTGNIFPSMETCAPMIERYLWRVRHL</sequence>
<accession>A0A644Z9A5</accession>
<name>A0A644Z9A5_9ZZZZ</name>
<proteinExistence type="predicted"/>
<protein>
    <submittedName>
        <fullName evidence="1">Uncharacterized protein</fullName>
    </submittedName>
</protein>
<reference evidence="1" key="1">
    <citation type="submission" date="2019-08" db="EMBL/GenBank/DDBJ databases">
        <authorList>
            <person name="Kucharzyk K."/>
            <person name="Murdoch R.W."/>
            <person name="Higgins S."/>
            <person name="Loffler F."/>
        </authorList>
    </citation>
    <scope>NUCLEOTIDE SEQUENCE</scope>
</reference>
<evidence type="ECO:0000313" key="1">
    <source>
        <dbReference type="EMBL" id="MPM37466.1"/>
    </source>
</evidence>
<dbReference type="EMBL" id="VSSQ01007954">
    <property type="protein sequence ID" value="MPM37466.1"/>
    <property type="molecule type" value="Genomic_DNA"/>
</dbReference>
<comment type="caution">
    <text evidence="1">The sequence shown here is derived from an EMBL/GenBank/DDBJ whole genome shotgun (WGS) entry which is preliminary data.</text>
</comment>